<evidence type="ECO:0000313" key="2">
    <source>
        <dbReference type="EMBL" id="CEK70872.1"/>
    </source>
</evidence>
<dbReference type="AlphaFoldDB" id="A0A0B6ZR77"/>
<dbReference type="EMBL" id="HACG01024007">
    <property type="protein sequence ID" value="CEK70872.1"/>
    <property type="molecule type" value="Transcribed_RNA"/>
</dbReference>
<gene>
    <name evidence="2" type="primary">ORF75965</name>
</gene>
<name>A0A0B6ZR77_9EUPU</name>
<organism evidence="2">
    <name type="scientific">Arion vulgaris</name>
    <dbReference type="NCBI Taxonomy" id="1028688"/>
    <lineage>
        <taxon>Eukaryota</taxon>
        <taxon>Metazoa</taxon>
        <taxon>Spiralia</taxon>
        <taxon>Lophotrochozoa</taxon>
        <taxon>Mollusca</taxon>
        <taxon>Gastropoda</taxon>
        <taxon>Heterobranchia</taxon>
        <taxon>Euthyneura</taxon>
        <taxon>Panpulmonata</taxon>
        <taxon>Eupulmonata</taxon>
        <taxon>Stylommatophora</taxon>
        <taxon>Helicina</taxon>
        <taxon>Arionoidea</taxon>
        <taxon>Arionidae</taxon>
        <taxon>Arion</taxon>
    </lineage>
</organism>
<protein>
    <submittedName>
        <fullName evidence="2">Uncharacterized protein</fullName>
    </submittedName>
</protein>
<evidence type="ECO:0000256" key="1">
    <source>
        <dbReference type="SAM" id="MobiDB-lite"/>
    </source>
</evidence>
<reference evidence="2" key="1">
    <citation type="submission" date="2014-12" db="EMBL/GenBank/DDBJ databases">
        <title>Insight into the proteome of Arion vulgaris.</title>
        <authorList>
            <person name="Aradska J."/>
            <person name="Bulat T."/>
            <person name="Smidak R."/>
            <person name="Sarate P."/>
            <person name="Gangsoo J."/>
            <person name="Sialana F."/>
            <person name="Bilban M."/>
            <person name="Lubec G."/>
        </authorList>
    </citation>
    <scope>NUCLEOTIDE SEQUENCE</scope>
    <source>
        <tissue evidence="2">Skin</tissue>
    </source>
</reference>
<accession>A0A0B6ZR77</accession>
<feature type="non-terminal residue" evidence="2">
    <location>
        <position position="56"/>
    </location>
</feature>
<feature type="region of interest" description="Disordered" evidence="1">
    <location>
        <begin position="29"/>
        <end position="56"/>
    </location>
</feature>
<sequence length="56" mass="6212">MCVEHSELNSSEVCLQKEDEQKESKQVLNLSLSQTGSSQMSRSDDDSSAFVDTDLD</sequence>
<proteinExistence type="predicted"/>